<keyword evidence="7" id="KW-1185">Reference proteome</keyword>
<dbReference type="InterPro" id="IPR009056">
    <property type="entry name" value="Cyt_c-like_dom"/>
</dbReference>
<keyword evidence="2 4" id="KW-0479">Metal-binding</keyword>
<dbReference type="PANTHER" id="PTHR33546">
    <property type="entry name" value="LARGE, MULTIFUNCTIONAL SECRETED PROTEIN-RELATED"/>
    <property type="match status" value="1"/>
</dbReference>
<dbReference type="PANTHER" id="PTHR33546:SF1">
    <property type="entry name" value="LARGE, MULTIFUNCTIONAL SECRETED PROTEIN"/>
    <property type="match status" value="1"/>
</dbReference>
<feature type="domain" description="Cytochrome c" evidence="5">
    <location>
        <begin position="652"/>
        <end position="749"/>
    </location>
</feature>
<evidence type="ECO:0000313" key="7">
    <source>
        <dbReference type="Proteomes" id="UP001403385"/>
    </source>
</evidence>
<dbReference type="AlphaFoldDB" id="A0AAW9RTJ9"/>
<keyword evidence="1 4" id="KW-0349">Heme</keyword>
<reference evidence="6 7" key="1">
    <citation type="submission" date="2024-04" db="EMBL/GenBank/DDBJ databases">
        <title>Novel genus in family Flammeovirgaceae.</title>
        <authorList>
            <person name="Nguyen T.H."/>
            <person name="Vuong T.Q."/>
            <person name="Le H."/>
            <person name="Kim S.-G."/>
        </authorList>
    </citation>
    <scope>NUCLEOTIDE SEQUENCE [LARGE SCALE GENOMIC DNA]</scope>
    <source>
        <strain evidence="6 7">JCM 23209</strain>
    </source>
</reference>
<dbReference type="SUPFAM" id="SSF46626">
    <property type="entry name" value="Cytochrome c"/>
    <property type="match status" value="1"/>
</dbReference>
<dbReference type="InterPro" id="IPR011042">
    <property type="entry name" value="6-blade_b-propeller_TolB-like"/>
</dbReference>
<dbReference type="Gene3D" id="2.120.10.30">
    <property type="entry name" value="TolB, C-terminal domain"/>
    <property type="match status" value="1"/>
</dbReference>
<gene>
    <name evidence="6" type="ORF">AAG747_09945</name>
</gene>
<dbReference type="Pfam" id="PF00034">
    <property type="entry name" value="Cytochrom_C"/>
    <property type="match status" value="1"/>
</dbReference>
<dbReference type="SUPFAM" id="SSF48371">
    <property type="entry name" value="ARM repeat"/>
    <property type="match status" value="1"/>
</dbReference>
<sequence length="788" mass="88511">MRNNWIQLAMVGWMAALLYCTPKQNTSTSDDIEQADSLTNSAKKEDMPDLPDSLKVPPAPVLSPQEALASFRLEDGFRVEIVATEPEVSTPVAMTFDAKGRIWVAEMNGYMPNIEGSGEELPTGRIMILEDKDENGHREHSKTFLDNLVLPRALCLVYGGLLYAEPPNLWFVEIQNDQPAHKVLVDSAYAVDGNVEHQPNGLLLARDNWIYSAKSNARYRKIQGKWIKERTTFRGQWGISQDDFGHLFYNTNSSQLRADYILPDGDQRDRKPLLNQALNIDIVGNQHVYPVRMTPGVNRGYLEDFLDEEWKLINFTAACGPVIYRGDNFPEAYYGNAFVAEPSANLIKRNLVCEKEGRLIAKQAYQQREFFASTDERFRPVNLYNAPDGCLYVLDMYRGIIQHKTYMTEFLSKQVKERKLDTPITMGRIYRVVHQDKSPSLIPDLSGATTQQLVNYLSFKNGWIRDKAQQMLIEQNQPGTAEKMETLIQQATSPIGKVHALWVLEGIGKVRLKTIQSAFNEEDISVKATALRVSEVLKGQIAEPTLLTLLQKATKPTENKAVTLQAILSLGKFASPQSVQVLTQLGTSYSSDTLLLGAITSSLATKEAKALALLEKNNQTQHPFYSYLQGYLSTQKNKKNEAILALDETELKQYDTGKKLFTQHCSTCHGEDGAGIEPLAPPLAGSEWVNGDYDPLILITLHGLQGPVTVNGKVYQPPMVQPQMPGLKYNTDFTDEKVAAVLSYIRNTWGNHSSFVEPGRVNQLRNRYKDRKKPFTEKELQALGNQAQ</sequence>
<evidence type="ECO:0000256" key="4">
    <source>
        <dbReference type="PROSITE-ProRule" id="PRU00433"/>
    </source>
</evidence>
<dbReference type="Gene3D" id="1.25.10.10">
    <property type="entry name" value="Leucine-rich Repeat Variant"/>
    <property type="match status" value="1"/>
</dbReference>
<dbReference type="PROSITE" id="PS51007">
    <property type="entry name" value="CYTC"/>
    <property type="match status" value="1"/>
</dbReference>
<evidence type="ECO:0000256" key="3">
    <source>
        <dbReference type="ARBA" id="ARBA00023004"/>
    </source>
</evidence>
<dbReference type="GO" id="GO:0009055">
    <property type="term" value="F:electron transfer activity"/>
    <property type="evidence" value="ECO:0007669"/>
    <property type="project" value="InterPro"/>
</dbReference>
<comment type="caution">
    <text evidence="6">The sequence shown here is derived from an EMBL/GenBank/DDBJ whole genome shotgun (WGS) entry which is preliminary data.</text>
</comment>
<dbReference type="Gene3D" id="1.10.760.10">
    <property type="entry name" value="Cytochrome c-like domain"/>
    <property type="match status" value="1"/>
</dbReference>
<keyword evidence="3 4" id="KW-0408">Iron</keyword>
<evidence type="ECO:0000256" key="1">
    <source>
        <dbReference type="ARBA" id="ARBA00022617"/>
    </source>
</evidence>
<dbReference type="GO" id="GO:0020037">
    <property type="term" value="F:heme binding"/>
    <property type="evidence" value="ECO:0007669"/>
    <property type="project" value="InterPro"/>
</dbReference>
<dbReference type="Pfam" id="PF13646">
    <property type="entry name" value="HEAT_2"/>
    <property type="match status" value="1"/>
</dbReference>
<dbReference type="RefSeq" id="WP_346821012.1">
    <property type="nucleotide sequence ID" value="NZ_JBDKWZ010000005.1"/>
</dbReference>
<dbReference type="InterPro" id="IPR016024">
    <property type="entry name" value="ARM-type_fold"/>
</dbReference>
<proteinExistence type="predicted"/>
<dbReference type="InterPro" id="IPR011989">
    <property type="entry name" value="ARM-like"/>
</dbReference>
<dbReference type="EMBL" id="JBDKWZ010000005">
    <property type="protein sequence ID" value="MEN7548232.1"/>
    <property type="molecule type" value="Genomic_DNA"/>
</dbReference>
<dbReference type="Pfam" id="PF23500">
    <property type="entry name" value="DUF7133"/>
    <property type="match status" value="1"/>
</dbReference>
<evidence type="ECO:0000259" key="5">
    <source>
        <dbReference type="PROSITE" id="PS51007"/>
    </source>
</evidence>
<name>A0AAW9RTJ9_9BACT</name>
<dbReference type="InterPro" id="IPR011041">
    <property type="entry name" value="Quinoprot_gluc/sorb_DH_b-prop"/>
</dbReference>
<evidence type="ECO:0000313" key="6">
    <source>
        <dbReference type="EMBL" id="MEN7548232.1"/>
    </source>
</evidence>
<organism evidence="6 7">
    <name type="scientific">Rapidithrix thailandica</name>
    <dbReference type="NCBI Taxonomy" id="413964"/>
    <lineage>
        <taxon>Bacteria</taxon>
        <taxon>Pseudomonadati</taxon>
        <taxon>Bacteroidota</taxon>
        <taxon>Cytophagia</taxon>
        <taxon>Cytophagales</taxon>
        <taxon>Flammeovirgaceae</taxon>
        <taxon>Rapidithrix</taxon>
    </lineage>
</organism>
<dbReference type="InterPro" id="IPR036909">
    <property type="entry name" value="Cyt_c-like_dom_sf"/>
</dbReference>
<dbReference type="SUPFAM" id="SSF50952">
    <property type="entry name" value="Soluble quinoprotein glucose dehydrogenase"/>
    <property type="match status" value="1"/>
</dbReference>
<evidence type="ECO:0000256" key="2">
    <source>
        <dbReference type="ARBA" id="ARBA00022723"/>
    </source>
</evidence>
<dbReference type="Proteomes" id="UP001403385">
    <property type="component" value="Unassembled WGS sequence"/>
</dbReference>
<protein>
    <submittedName>
        <fullName evidence="6">C-type cytochrome</fullName>
    </submittedName>
</protein>
<dbReference type="GO" id="GO:0046872">
    <property type="term" value="F:metal ion binding"/>
    <property type="evidence" value="ECO:0007669"/>
    <property type="project" value="UniProtKB-KW"/>
</dbReference>
<accession>A0AAW9RTJ9</accession>
<dbReference type="InterPro" id="IPR055557">
    <property type="entry name" value="DUF7133"/>
</dbReference>